<dbReference type="Proteomes" id="UP000006062">
    <property type="component" value="Chromosome"/>
</dbReference>
<keyword evidence="3" id="KW-0347">Helicase</keyword>
<feature type="compositionally biased region" description="Basic and acidic residues" evidence="1">
    <location>
        <begin position="211"/>
        <end position="221"/>
    </location>
</feature>
<proteinExistence type="predicted"/>
<evidence type="ECO:0000313" key="4">
    <source>
        <dbReference type="Proteomes" id="UP000006062"/>
    </source>
</evidence>
<dbReference type="AlphaFoldDB" id="I3YGR7"/>
<keyword evidence="3" id="KW-0547">Nucleotide-binding</keyword>
<dbReference type="KEGG" id="tvi:Thivi_4381"/>
<feature type="compositionally biased region" description="Gly residues" evidence="1">
    <location>
        <begin position="222"/>
        <end position="231"/>
    </location>
</feature>
<keyword evidence="3" id="KW-0378">Hydrolase</keyword>
<sequence length="780" mass="84367">MAFQNRFDPPNNGRKVFSPQVWTKAGGWQWKALPEPRPLYGLDRLASQPEAPALICEGEKAADAAARLLPDLSPLATMNGAQSPAKSDLSPLNARCVRIWPDHDDPGAAFARKVAELARQAGAASVEVLDLASLTRDPKTGEPRELPKGWDAFDAAADGWTPETLTAAVRWIPFAPPEAPKQPAPKGSEGAALPFGFELRANGIYCQRPGNAKDKTTEDKGGNGAGGGGDGKQWVYVCPPLKVLAVTRDERGEGFGRLVEFEDLDGRTRREVIGDRERSGSGDTLRARLADMGFELSTHPEARRQFLELLRRWVPEKRARSVTQTGWTPEGGAFVLPDRVLGEGPEPVILAAEGERPAFGTRGTLDDWRGSVGAFCRGNSRLTFCVSMAFAAPLLRLCGAESGGFHLRGSSTDASSSGKTTVQRAACSVCGSPSFLESCRTTDNAAETQAELHNDAFLPLDELAQMEARAAGEWIYMLSNGRGKARMGRDAGARPVKSWRLLFLTSGEIGLADHMATANKHARAGQETRLAEIPADAGEGFGIFENLHGFKNGALFAAALTDAAALSYGTPLIAFVEALIRHRAELPATIKKLQHQFVTEALTGIENPAGQVRRVAARFGLVAVGGELATSEGITGWEPGEAIQAAARCFKDWMAARGGSVPAEERDLLAQVRYFFEAHANRFRWKDRVLDDHAPEVPHQAGFKDTPNGKENGIVYLAFPETFKREICEGYDAKDAARVLVRHGILKPSGDKRPSRNERLPGYKNPQRVFVFAFDGEGGE</sequence>
<dbReference type="EMBL" id="CP003154">
    <property type="protein sequence ID" value="AFL76185.1"/>
    <property type="molecule type" value="Genomic_DNA"/>
</dbReference>
<dbReference type="HOGENOM" id="CLU_005630_3_2_6"/>
<keyword evidence="4" id="KW-1185">Reference proteome</keyword>
<dbReference type="Pfam" id="PF06048">
    <property type="entry name" value="DUF927"/>
    <property type="match status" value="1"/>
</dbReference>
<feature type="region of interest" description="Disordered" evidence="1">
    <location>
        <begin position="208"/>
        <end position="231"/>
    </location>
</feature>
<dbReference type="CDD" id="cd01029">
    <property type="entry name" value="TOPRIM_primases"/>
    <property type="match status" value="1"/>
</dbReference>
<dbReference type="eggNOG" id="COG5519">
    <property type="taxonomic scope" value="Bacteria"/>
</dbReference>
<reference evidence="3 4" key="1">
    <citation type="submission" date="2012-06" db="EMBL/GenBank/DDBJ databases">
        <title>Complete sequence of Thiocystis violascens DSM 198.</title>
        <authorList>
            <consortium name="US DOE Joint Genome Institute"/>
            <person name="Lucas S."/>
            <person name="Han J."/>
            <person name="Lapidus A."/>
            <person name="Cheng J.-F."/>
            <person name="Goodwin L."/>
            <person name="Pitluck S."/>
            <person name="Peters L."/>
            <person name="Ovchinnikova G."/>
            <person name="Teshima H."/>
            <person name="Detter J.C."/>
            <person name="Han C."/>
            <person name="Tapia R."/>
            <person name="Land M."/>
            <person name="Hauser L."/>
            <person name="Kyrpides N."/>
            <person name="Ivanova N."/>
            <person name="Pagani I."/>
            <person name="Vogl K."/>
            <person name="Liu Z."/>
            <person name="Frigaard N.-U."/>
            <person name="Bryant D."/>
            <person name="Woyke T."/>
        </authorList>
    </citation>
    <scope>NUCLEOTIDE SEQUENCE [LARGE SCALE GENOMIC DNA]</scope>
    <source>
        <strain evidence="4">ATCC 17096 / DSM 198 / 6111</strain>
    </source>
</reference>
<dbReference type="STRING" id="765911.Thivi_4381"/>
<dbReference type="GO" id="GO:0004386">
    <property type="term" value="F:helicase activity"/>
    <property type="evidence" value="ECO:0007669"/>
    <property type="project" value="UniProtKB-KW"/>
</dbReference>
<dbReference type="InterPro" id="IPR034154">
    <property type="entry name" value="TOPRIM_DnaG/twinkle"/>
</dbReference>
<feature type="domain" description="DUF927" evidence="2">
    <location>
        <begin position="219"/>
        <end position="497"/>
    </location>
</feature>
<evidence type="ECO:0000259" key="2">
    <source>
        <dbReference type="Pfam" id="PF06048"/>
    </source>
</evidence>
<organism evidence="3 4">
    <name type="scientific">Thiocystis violascens (strain ATCC 17096 / DSM 198 / 6111)</name>
    <name type="common">Chromatium violascens</name>
    <dbReference type="NCBI Taxonomy" id="765911"/>
    <lineage>
        <taxon>Bacteria</taxon>
        <taxon>Pseudomonadati</taxon>
        <taxon>Pseudomonadota</taxon>
        <taxon>Gammaproteobacteria</taxon>
        <taxon>Chromatiales</taxon>
        <taxon>Chromatiaceae</taxon>
        <taxon>Thiocystis</taxon>
    </lineage>
</organism>
<keyword evidence="3" id="KW-0067">ATP-binding</keyword>
<dbReference type="InterPro" id="IPR009270">
    <property type="entry name" value="DUF927"/>
</dbReference>
<gene>
    <name evidence="3" type="ordered locus">Thivi_4381</name>
</gene>
<evidence type="ECO:0000256" key="1">
    <source>
        <dbReference type="SAM" id="MobiDB-lite"/>
    </source>
</evidence>
<name>I3YGR7_THIV6</name>
<dbReference type="RefSeq" id="WP_014780561.1">
    <property type="nucleotide sequence ID" value="NC_018012.1"/>
</dbReference>
<protein>
    <submittedName>
        <fullName evidence="3">DNA/RNA helicase, superfamily II</fullName>
    </submittedName>
</protein>
<accession>I3YGR7</accession>
<evidence type="ECO:0000313" key="3">
    <source>
        <dbReference type="EMBL" id="AFL76185.1"/>
    </source>
</evidence>
<dbReference type="OrthoDB" id="784829at2"/>